<feature type="transmembrane region" description="Helical" evidence="1">
    <location>
        <begin position="174"/>
        <end position="192"/>
    </location>
</feature>
<dbReference type="EMBL" id="QGQD01000025">
    <property type="protein sequence ID" value="TLD01888.1"/>
    <property type="molecule type" value="Genomic_DNA"/>
</dbReference>
<accession>A0A4V6YR51</accession>
<dbReference type="PANTHER" id="PTHR37305:SF1">
    <property type="entry name" value="MEMBRANE PROTEIN"/>
    <property type="match status" value="1"/>
</dbReference>
<feature type="transmembrane region" description="Helical" evidence="1">
    <location>
        <begin position="18"/>
        <end position="37"/>
    </location>
</feature>
<dbReference type="RefSeq" id="WP_070043015.1">
    <property type="nucleotide sequence ID" value="NZ_CABMJZ010000136.1"/>
</dbReference>
<evidence type="ECO:0000256" key="1">
    <source>
        <dbReference type="SAM" id="Phobius"/>
    </source>
</evidence>
<evidence type="ECO:0000313" key="2">
    <source>
        <dbReference type="EMBL" id="TLD01888.1"/>
    </source>
</evidence>
<feature type="transmembrane region" description="Helical" evidence="1">
    <location>
        <begin position="105"/>
        <end position="129"/>
    </location>
</feature>
<gene>
    <name evidence="2" type="ORF">DSM106044_01258</name>
</gene>
<comment type="caution">
    <text evidence="2">The sequence shown here is derived from an EMBL/GenBank/DDBJ whole genome shotgun (WGS) entry which is preliminary data.</text>
</comment>
<dbReference type="Proteomes" id="UP000306509">
    <property type="component" value="Unassembled WGS sequence"/>
</dbReference>
<keyword evidence="1" id="KW-0812">Transmembrane</keyword>
<dbReference type="STRING" id="180332.GCA_000797495_04305"/>
<keyword evidence="1" id="KW-0472">Membrane</keyword>
<protein>
    <submittedName>
        <fullName evidence="2">ABC-type transport system involved in multi-copper enzyme maturation, permease component</fullName>
    </submittedName>
</protein>
<proteinExistence type="predicted"/>
<dbReference type="Pfam" id="PF12730">
    <property type="entry name" value="ABC2_membrane_4"/>
    <property type="match status" value="1"/>
</dbReference>
<sequence>MVDLIYCEILKLKRSKMLLISILGALAAPGMLLLECLQTHFEHPEKIFTLADIYDSLLLYTIILMNLLVYIIIASYLFSREYTEKTLKNILPIPVSKTSFLTSKFCILFIWMIVLSFFSWGSAFLLALLYHSVFGIAEFQFHIALIYLGKMMSSTILMFLTITPFTFLAEKTKSLVVPLIISAAVIMGNAALSNQDLGALYPWTAILFLMQGSLAATGYPVWVSVGIITLVSILGFTATYIYFQKEDIK</sequence>
<dbReference type="OrthoDB" id="4336274at2"/>
<keyword evidence="1" id="KW-1133">Transmembrane helix</keyword>
<feature type="transmembrane region" description="Helical" evidence="1">
    <location>
        <begin position="57"/>
        <end position="78"/>
    </location>
</feature>
<feature type="transmembrane region" description="Helical" evidence="1">
    <location>
        <begin position="141"/>
        <end position="162"/>
    </location>
</feature>
<evidence type="ECO:0000313" key="3">
    <source>
        <dbReference type="Proteomes" id="UP000306509"/>
    </source>
</evidence>
<dbReference type="AlphaFoldDB" id="A0A4V6YR51"/>
<keyword evidence="3" id="KW-1185">Reference proteome</keyword>
<dbReference type="PANTHER" id="PTHR37305">
    <property type="entry name" value="INTEGRAL MEMBRANE PROTEIN-RELATED"/>
    <property type="match status" value="1"/>
</dbReference>
<organism evidence="2 3">
    <name type="scientific">Robinsoniella peoriensis</name>
    <dbReference type="NCBI Taxonomy" id="180332"/>
    <lineage>
        <taxon>Bacteria</taxon>
        <taxon>Bacillati</taxon>
        <taxon>Bacillota</taxon>
        <taxon>Clostridia</taxon>
        <taxon>Lachnospirales</taxon>
        <taxon>Lachnospiraceae</taxon>
        <taxon>Robinsoniella</taxon>
    </lineage>
</organism>
<dbReference type="CDD" id="cd21809">
    <property type="entry name" value="ABC-2_lan_permease-like"/>
    <property type="match status" value="1"/>
</dbReference>
<feature type="transmembrane region" description="Helical" evidence="1">
    <location>
        <begin position="219"/>
        <end position="243"/>
    </location>
</feature>
<reference evidence="2 3" key="1">
    <citation type="journal article" date="2019" name="Anaerobe">
        <title>Detection of Robinsoniella peoriensis in multiple bone samples of a trauma patient.</title>
        <authorList>
            <person name="Schrottner P."/>
            <person name="Hartwich K."/>
            <person name="Bunk B."/>
            <person name="Schober I."/>
            <person name="Helbig S."/>
            <person name="Rudolph W.W."/>
            <person name="Gunzer F."/>
        </authorList>
    </citation>
    <scope>NUCLEOTIDE SEQUENCE [LARGE SCALE GENOMIC DNA]</scope>
    <source>
        <strain evidence="2 3">DSM 106044</strain>
    </source>
</reference>
<name>A0A4V6YR51_9FIRM</name>